<dbReference type="InterPro" id="IPR000182">
    <property type="entry name" value="GNAT_dom"/>
</dbReference>
<evidence type="ECO:0000313" key="2">
    <source>
        <dbReference type="EMBL" id="QCA29119.1"/>
    </source>
</evidence>
<dbReference type="Proteomes" id="UP000296883">
    <property type="component" value="Chromosome"/>
</dbReference>
<evidence type="ECO:0000259" key="1">
    <source>
        <dbReference type="PROSITE" id="PS51186"/>
    </source>
</evidence>
<keyword evidence="4" id="KW-1185">Reference proteome</keyword>
<feature type="domain" description="N-acetyltransferase" evidence="1">
    <location>
        <begin position="4"/>
        <end position="144"/>
    </location>
</feature>
<dbReference type="AlphaFoldDB" id="A0AAJ5JM96"/>
<gene>
    <name evidence="3" type="ORF">E4031_05840</name>
    <name evidence="2" type="ORF">E4Z98_07255</name>
</gene>
<dbReference type="Pfam" id="PF13673">
    <property type="entry name" value="Acetyltransf_10"/>
    <property type="match status" value="1"/>
</dbReference>
<proteinExistence type="predicted"/>
<protein>
    <submittedName>
        <fullName evidence="3">GNAT family N-acetyltransferase</fullName>
    </submittedName>
</protein>
<sequence>MNFGITTNLESIIYQEALRIRREVFVIEQQIPESIEIDSLEKECLHIVQYNGDIPVATARLYPVDDTTWKIQRVAVKKEFRRQQMGRQLLEEIARLAEEKRIQTLTLNAQVESIGFYKALGYQTVGEPFTEASILHNQMKRFIIK</sequence>
<evidence type="ECO:0000313" key="3">
    <source>
        <dbReference type="EMBL" id="TFZ40905.1"/>
    </source>
</evidence>
<dbReference type="PANTHER" id="PTHR13355">
    <property type="entry name" value="GLUCOSAMINE 6-PHOSPHATE N-ACETYLTRANSFERASE"/>
    <property type="match status" value="1"/>
</dbReference>
<dbReference type="InterPro" id="IPR016181">
    <property type="entry name" value="Acyl_CoA_acyltransferase"/>
</dbReference>
<accession>A0AAJ5JM96</accession>
<dbReference type="GO" id="GO:0004343">
    <property type="term" value="F:glucosamine 6-phosphate N-acetyltransferase activity"/>
    <property type="evidence" value="ECO:0007669"/>
    <property type="project" value="TreeGrafter"/>
</dbReference>
<dbReference type="Proteomes" id="UP000297725">
    <property type="component" value="Unassembled WGS sequence"/>
</dbReference>
<evidence type="ECO:0000313" key="4">
    <source>
        <dbReference type="Proteomes" id="UP000296883"/>
    </source>
</evidence>
<dbReference type="PANTHER" id="PTHR13355:SF11">
    <property type="entry name" value="GLUCOSAMINE 6-PHOSPHATE N-ACETYLTRANSFERASE"/>
    <property type="match status" value="1"/>
</dbReference>
<dbReference type="CDD" id="cd04301">
    <property type="entry name" value="NAT_SF"/>
    <property type="match status" value="1"/>
</dbReference>
<dbReference type="PROSITE" id="PS51186">
    <property type="entry name" value="GNAT"/>
    <property type="match status" value="1"/>
</dbReference>
<dbReference type="EMBL" id="SRHU01000023">
    <property type="protein sequence ID" value="TFZ40905.1"/>
    <property type="molecule type" value="Genomic_DNA"/>
</dbReference>
<dbReference type="RefSeq" id="WP_135254510.1">
    <property type="nucleotide sequence ID" value="NZ_CP038865.1"/>
</dbReference>
<dbReference type="Gene3D" id="3.40.630.30">
    <property type="match status" value="1"/>
</dbReference>
<dbReference type="EMBL" id="CP038865">
    <property type="protein sequence ID" value="QCA29119.1"/>
    <property type="molecule type" value="Genomic_DNA"/>
</dbReference>
<evidence type="ECO:0000313" key="5">
    <source>
        <dbReference type="Proteomes" id="UP000297725"/>
    </source>
</evidence>
<reference evidence="3 5" key="1">
    <citation type="submission" date="2019-03" db="EMBL/GenBank/DDBJ databases">
        <title>Vagococcus sp. was isolated fron gut of Carduelis flavirostris.</title>
        <authorList>
            <person name="Ge Y."/>
        </authorList>
    </citation>
    <scope>NUCLEOTIDE SEQUENCE [LARGE SCALE GENOMIC DNA]</scope>
    <source>
        <strain evidence="3 5">CF-210</strain>
    </source>
</reference>
<dbReference type="InterPro" id="IPR039143">
    <property type="entry name" value="GNPNAT1-like"/>
</dbReference>
<organism evidence="3 5">
    <name type="scientific">Vagococcus xieshaowenii</name>
    <dbReference type="NCBI Taxonomy" id="2562451"/>
    <lineage>
        <taxon>Bacteria</taxon>
        <taxon>Bacillati</taxon>
        <taxon>Bacillota</taxon>
        <taxon>Bacilli</taxon>
        <taxon>Lactobacillales</taxon>
        <taxon>Enterococcaceae</taxon>
        <taxon>Vagococcus</taxon>
    </lineage>
</organism>
<name>A0AAJ5JM96_9ENTE</name>
<dbReference type="SUPFAM" id="SSF55729">
    <property type="entry name" value="Acyl-CoA N-acyltransferases (Nat)"/>
    <property type="match status" value="1"/>
</dbReference>
<reference evidence="2 4" key="2">
    <citation type="journal article" date="2020" name="Int. J. Syst. Evol. Microbiol.">
        <title>Vagococcus xieshaowenii sp. nov., isolated from snow finch (Montifringilla taczanowskii) cloacal content.</title>
        <authorList>
            <person name="Ge Y."/>
            <person name="Yang J."/>
            <person name="Lai X.H."/>
            <person name="Zhang G."/>
            <person name="Jin D."/>
            <person name="Lu S."/>
            <person name="Wang B."/>
            <person name="Huang Y."/>
            <person name="Huang Y."/>
            <person name="Ren Z."/>
            <person name="Zhang X."/>
            <person name="Xu J."/>
        </authorList>
    </citation>
    <scope>NUCLEOTIDE SEQUENCE [LARGE SCALE GENOMIC DNA]</scope>
    <source>
        <strain evidence="4">personal::cf-49</strain>
        <strain evidence="2">Personal::cf-49</strain>
    </source>
</reference>